<comment type="similarity">
    <text evidence="1">Belongs to the carbohydrate kinase PfkB family.</text>
</comment>
<dbReference type="InterPro" id="IPR011611">
    <property type="entry name" value="PfkB_dom"/>
</dbReference>
<proteinExistence type="inferred from homology"/>
<dbReference type="PANTHER" id="PTHR43085">
    <property type="entry name" value="HEXOKINASE FAMILY MEMBER"/>
    <property type="match status" value="1"/>
</dbReference>
<name>A0A5B6ZLZ7_DAVIN</name>
<evidence type="ECO:0000256" key="3">
    <source>
        <dbReference type="ARBA" id="ARBA00022777"/>
    </source>
</evidence>
<accession>A0A5B6ZLZ7</accession>
<sequence>MKWSEVLANGRLGSAVVIAVARLGGRAAFIGKLGDDKFGHMLVEILKENDVNSDRIIFYHGARTALVFVMLRADGECEFSFYWKPSADMLLTPDQLARFFSALYKAVSSASSSSSSAS</sequence>
<evidence type="ECO:0000256" key="2">
    <source>
        <dbReference type="ARBA" id="ARBA00022679"/>
    </source>
</evidence>
<dbReference type="GO" id="GO:0008865">
    <property type="term" value="F:fructokinase activity"/>
    <property type="evidence" value="ECO:0007669"/>
    <property type="project" value="TreeGrafter"/>
</dbReference>
<dbReference type="GO" id="GO:0006000">
    <property type="term" value="P:fructose metabolic process"/>
    <property type="evidence" value="ECO:0007669"/>
    <property type="project" value="TreeGrafter"/>
</dbReference>
<dbReference type="Gene3D" id="3.40.1190.20">
    <property type="match status" value="1"/>
</dbReference>
<dbReference type="GO" id="GO:0005829">
    <property type="term" value="C:cytosol"/>
    <property type="evidence" value="ECO:0007669"/>
    <property type="project" value="TreeGrafter"/>
</dbReference>
<dbReference type="EMBL" id="GHES01014495">
    <property type="protein sequence ID" value="MPA45054.1"/>
    <property type="molecule type" value="Transcribed_RNA"/>
</dbReference>
<organism evidence="5">
    <name type="scientific">Davidia involucrata</name>
    <name type="common">Dove tree</name>
    <dbReference type="NCBI Taxonomy" id="16924"/>
    <lineage>
        <taxon>Eukaryota</taxon>
        <taxon>Viridiplantae</taxon>
        <taxon>Streptophyta</taxon>
        <taxon>Embryophyta</taxon>
        <taxon>Tracheophyta</taxon>
        <taxon>Spermatophyta</taxon>
        <taxon>Magnoliopsida</taxon>
        <taxon>eudicotyledons</taxon>
        <taxon>Gunneridae</taxon>
        <taxon>Pentapetalae</taxon>
        <taxon>asterids</taxon>
        <taxon>Cornales</taxon>
        <taxon>Nyssaceae</taxon>
        <taxon>Davidia</taxon>
    </lineage>
</organism>
<dbReference type="InterPro" id="IPR029056">
    <property type="entry name" value="Ribokinase-like"/>
</dbReference>
<feature type="domain" description="Carbohydrate kinase PfkB" evidence="4">
    <location>
        <begin position="15"/>
        <end position="109"/>
    </location>
</feature>
<protein>
    <recommendedName>
        <fullName evidence="4">Carbohydrate kinase PfkB domain-containing protein</fullName>
    </recommendedName>
</protein>
<dbReference type="PANTHER" id="PTHR43085:SF18">
    <property type="entry name" value="PFKB FAMILY CARBOHYDRATE KINASE"/>
    <property type="match status" value="1"/>
</dbReference>
<dbReference type="InterPro" id="IPR050306">
    <property type="entry name" value="PfkB_Carbo_kinase"/>
</dbReference>
<dbReference type="Pfam" id="PF00294">
    <property type="entry name" value="PfkB"/>
    <property type="match status" value="1"/>
</dbReference>
<evidence type="ECO:0000313" key="5">
    <source>
        <dbReference type="EMBL" id="MPA45054.1"/>
    </source>
</evidence>
<evidence type="ECO:0000256" key="1">
    <source>
        <dbReference type="ARBA" id="ARBA00010688"/>
    </source>
</evidence>
<evidence type="ECO:0000259" key="4">
    <source>
        <dbReference type="Pfam" id="PF00294"/>
    </source>
</evidence>
<dbReference type="SUPFAM" id="SSF53613">
    <property type="entry name" value="Ribokinase-like"/>
    <property type="match status" value="1"/>
</dbReference>
<dbReference type="AlphaFoldDB" id="A0A5B6ZLZ7"/>
<reference evidence="5" key="1">
    <citation type="submission" date="2019-08" db="EMBL/GenBank/DDBJ databases">
        <title>Reference gene set and small RNA set construction with multiple tissues from Davidia involucrata Baill.</title>
        <authorList>
            <person name="Yang H."/>
            <person name="Zhou C."/>
            <person name="Li G."/>
            <person name="Wang J."/>
            <person name="Gao P."/>
            <person name="Wang M."/>
            <person name="Wang R."/>
            <person name="Zhao Y."/>
        </authorList>
    </citation>
    <scope>NUCLEOTIDE SEQUENCE</scope>
    <source>
        <tissue evidence="5">Mixed with DoveR01_LX</tissue>
    </source>
</reference>
<keyword evidence="3" id="KW-0418">Kinase</keyword>
<keyword evidence="2" id="KW-0808">Transferase</keyword>
<gene>
    <name evidence="5" type="ORF">Din_014495</name>
</gene>